<accession>T0IM77</accession>
<dbReference type="GO" id="GO:0016491">
    <property type="term" value="F:oxidoreductase activity"/>
    <property type="evidence" value="ECO:0007669"/>
    <property type="project" value="UniProtKB-KW"/>
</dbReference>
<evidence type="ECO:0000256" key="3">
    <source>
        <dbReference type="ARBA" id="ARBA00023002"/>
    </source>
</evidence>
<dbReference type="eggNOG" id="COG0247">
    <property type="taxonomic scope" value="Bacteria"/>
</dbReference>
<evidence type="ECO:0000313" key="9">
    <source>
        <dbReference type="Proteomes" id="UP000015531"/>
    </source>
</evidence>
<evidence type="ECO:0000313" key="8">
    <source>
        <dbReference type="EMBL" id="EQB12865.1"/>
    </source>
</evidence>
<evidence type="ECO:0000259" key="6">
    <source>
        <dbReference type="Pfam" id="PF02754"/>
    </source>
</evidence>
<feature type="domain" description="Cysteine-rich" evidence="6">
    <location>
        <begin position="174"/>
        <end position="237"/>
    </location>
</feature>
<feature type="domain" description="4Fe-4S ferredoxin-type" evidence="7">
    <location>
        <begin position="14"/>
        <end position="92"/>
    </location>
</feature>
<name>T0IM77_9SPHN</name>
<evidence type="ECO:0000256" key="5">
    <source>
        <dbReference type="ARBA" id="ARBA00023014"/>
    </source>
</evidence>
<dbReference type="EMBL" id="ATDP01000101">
    <property type="protein sequence ID" value="EQB12865.1"/>
    <property type="molecule type" value="Genomic_DNA"/>
</dbReference>
<keyword evidence="4" id="KW-0408">Iron</keyword>
<evidence type="ECO:0008006" key="10">
    <source>
        <dbReference type="Google" id="ProtNLM"/>
    </source>
</evidence>
<keyword evidence="2" id="KW-0479">Metal-binding</keyword>
<dbReference type="Pfam" id="PF13183">
    <property type="entry name" value="Fer4_8"/>
    <property type="match status" value="1"/>
</dbReference>
<reference evidence="8 9" key="1">
    <citation type="journal article" date="2013" name="Genome Announc.">
        <title>Draft Genome Sequence of Sphingobium lactosutens Strain DS20T, Isolated from a Hexachlorocyclohexane Dumpsite.</title>
        <authorList>
            <person name="Kumar R."/>
            <person name="Dwivedi V."/>
            <person name="Negi V."/>
            <person name="Khurana J.P."/>
            <person name="Lal R."/>
        </authorList>
    </citation>
    <scope>NUCLEOTIDE SEQUENCE [LARGE SCALE GENOMIC DNA]</scope>
    <source>
        <strain evidence="8 9">DS20</strain>
    </source>
</reference>
<dbReference type="PATRIC" id="fig|1331060.3.peg.3669"/>
<dbReference type="PANTHER" id="PTHR43255:SF1">
    <property type="entry name" value="IRON-SULFUR-BINDING OXIDOREDUCTASE FADF-RELATED"/>
    <property type="match status" value="1"/>
</dbReference>
<proteinExistence type="predicted"/>
<dbReference type="InterPro" id="IPR051460">
    <property type="entry name" value="HdrC_iron-sulfur_subunit"/>
</dbReference>
<dbReference type="OrthoDB" id="9794954at2"/>
<dbReference type="Pfam" id="PF02754">
    <property type="entry name" value="CCG"/>
    <property type="match status" value="2"/>
</dbReference>
<keyword evidence="5" id="KW-0411">Iron-sulfur</keyword>
<evidence type="ECO:0000256" key="4">
    <source>
        <dbReference type="ARBA" id="ARBA00023004"/>
    </source>
</evidence>
<gene>
    <name evidence="8" type="ORF">RLDS_19000</name>
</gene>
<keyword evidence="3" id="KW-0560">Oxidoreductase</keyword>
<comment type="caution">
    <text evidence="8">The sequence shown here is derived from an EMBL/GenBank/DDBJ whole genome shotgun (WGS) entry which is preliminary data.</text>
</comment>
<dbReference type="AlphaFoldDB" id="T0IM77"/>
<dbReference type="InterPro" id="IPR004017">
    <property type="entry name" value="Cys_rich_dom"/>
</dbReference>
<dbReference type="PANTHER" id="PTHR43255">
    <property type="entry name" value="IRON-SULFUR-BINDING OXIDOREDUCTASE FADF-RELATED-RELATED"/>
    <property type="match status" value="1"/>
</dbReference>
<dbReference type="RefSeq" id="WP_021227363.1">
    <property type="nucleotide sequence ID" value="NZ_ATDP01000101.1"/>
</dbReference>
<organism evidence="8 9">
    <name type="scientific">Sphingobium lactosutens DS20</name>
    <dbReference type="NCBI Taxonomy" id="1331060"/>
    <lineage>
        <taxon>Bacteria</taxon>
        <taxon>Pseudomonadati</taxon>
        <taxon>Pseudomonadota</taxon>
        <taxon>Alphaproteobacteria</taxon>
        <taxon>Sphingomonadales</taxon>
        <taxon>Sphingomonadaceae</taxon>
        <taxon>Sphingobium</taxon>
    </lineage>
</organism>
<dbReference type="InterPro" id="IPR017896">
    <property type="entry name" value="4Fe4S_Fe-S-bd"/>
</dbReference>
<sequence>MTNYPKLEARRDFIERCTRCSQCKFVPTPKSQTHASICPSMDFGEFHAFSGGGQLIMGAALLAGQTPVTQGFIDAMSACSMCGGCDVSCKVNFGESIEPLDSLYALREQVVAAGHSPSAHKTLIQNIRTFGNSIGAHRRERSAWTEGLAQMPSSAPGADVVLHIGSTLSYATAKHESLRAIVRAIQAAGVTCAYLGEDEESCGSLAFDLGYPDDARRLALQFVEQVERLEVPTVVTFSSAAIAAYRAVYPRLGVSFSQARVLHFTEYLLDLLNCGRIHLAKSAALVGSVIAYHDSCKLGRLSEAWVPHDTRVDTSPGGFKVSRAPDLVRFGNNGVYDAPRRLLRAMGAQLAELERNRAASYCCGASGGVREAAPEASVQAARNRLAEVSPSDAELMVSACSNCTDHLARHGEGIAQTLDLLDLVAASIRPGAN</sequence>
<protein>
    <recommendedName>
        <fullName evidence="10">(Fe-S)-binding protein</fullName>
    </recommendedName>
</protein>
<evidence type="ECO:0000256" key="2">
    <source>
        <dbReference type="ARBA" id="ARBA00022723"/>
    </source>
</evidence>
<dbReference type="GO" id="GO:0046872">
    <property type="term" value="F:metal ion binding"/>
    <property type="evidence" value="ECO:0007669"/>
    <property type="project" value="UniProtKB-KW"/>
</dbReference>
<feature type="domain" description="Cysteine-rich" evidence="6">
    <location>
        <begin position="336"/>
        <end position="407"/>
    </location>
</feature>
<dbReference type="Proteomes" id="UP000015531">
    <property type="component" value="Unassembled WGS sequence"/>
</dbReference>
<evidence type="ECO:0000256" key="1">
    <source>
        <dbReference type="ARBA" id="ARBA00022485"/>
    </source>
</evidence>
<keyword evidence="9" id="KW-1185">Reference proteome</keyword>
<keyword evidence="1" id="KW-0004">4Fe-4S</keyword>
<evidence type="ECO:0000259" key="7">
    <source>
        <dbReference type="Pfam" id="PF13183"/>
    </source>
</evidence>
<dbReference type="GO" id="GO:0005886">
    <property type="term" value="C:plasma membrane"/>
    <property type="evidence" value="ECO:0007669"/>
    <property type="project" value="TreeGrafter"/>
</dbReference>
<dbReference type="GO" id="GO:0051539">
    <property type="term" value="F:4 iron, 4 sulfur cluster binding"/>
    <property type="evidence" value="ECO:0007669"/>
    <property type="project" value="UniProtKB-KW"/>
</dbReference>